<dbReference type="SMART" id="SM00267">
    <property type="entry name" value="GGDEF"/>
    <property type="match status" value="1"/>
</dbReference>
<reference evidence="5" key="1">
    <citation type="submission" date="2020-08" db="EMBL/GenBank/DDBJ databases">
        <title>Whole genome shotgun sequence of Polymorphospora rubra NBRC 101157.</title>
        <authorList>
            <person name="Komaki H."/>
            <person name="Tamura T."/>
        </authorList>
    </citation>
    <scope>NUCLEOTIDE SEQUENCE</scope>
    <source>
        <strain evidence="5">NBRC 101157</strain>
    </source>
</reference>
<feature type="region of interest" description="Disordered" evidence="1">
    <location>
        <begin position="773"/>
        <end position="810"/>
    </location>
</feature>
<evidence type="ECO:0000313" key="5">
    <source>
        <dbReference type="EMBL" id="BCJ67687.1"/>
    </source>
</evidence>
<evidence type="ECO:0000259" key="4">
    <source>
        <dbReference type="PROSITE" id="PS50887"/>
    </source>
</evidence>
<evidence type="ECO:0000259" key="3">
    <source>
        <dbReference type="PROSITE" id="PS50883"/>
    </source>
</evidence>
<proteinExistence type="predicted"/>
<feature type="transmembrane region" description="Helical" evidence="2">
    <location>
        <begin position="71"/>
        <end position="93"/>
    </location>
</feature>
<protein>
    <recommendedName>
        <fullName evidence="7">Diguanylate cyclase/phosphodiesterase</fullName>
    </recommendedName>
</protein>
<feature type="transmembrane region" description="Helical" evidence="2">
    <location>
        <begin position="228"/>
        <end position="246"/>
    </location>
</feature>
<gene>
    <name evidence="5" type="ORF">Prubr_47080</name>
</gene>
<dbReference type="Gene3D" id="3.30.70.270">
    <property type="match status" value="1"/>
</dbReference>
<sequence length="810" mass="85932">MPRTASPPDSPAASTLPARLYVAGGLLAAILYVADVSQLLSGLTFIVVAVAGVVALVVGPRWHRTELRNPWTLLAAAIVVFTAGALLRPWASFQTGVAELAADMFTVPGYLLMLLSLTGLLRARRAIEKHAVIDGLIVCVGMAIVSILLFAVPAASISDRSAVVSALAGVYPLFDTVLVLLVVNLAFTTAARRPSYLLLVATMTGVLIGDVAYAIIGRTGHLTGSPLLDLPFLFSFAFIGAAALHPSMVELGRATPLPVQAWSWPRLMLIVPALAVPFLLTVLLPDKNVVHRAVIAIGGVAMVVLLLVRAVSAVQAYAAAQRLYQHQATHDALTQLPNRTMLPEQVGKLLRAPAAPGAMVWVFFLDLDGFKRVNDSWGHAAGDQLIVEVARRLRTVVPAPATVARVGGDEFVMVDVGSRDAAVALAERVLDCFGAPLSMPFAQVVITASVGIAGRPVDAGTQVTADDLMREADTAMYQAKSEGPGKWTMFDSSMHQRVRERVDIEVDLRKALPAETSDGSAVSPQLHLAYQPIVELRTGGLLGAEALIRWNHPTRGAIPPGAFIPIAEDTGLIAKIGRWVLRESVRQLAEWRRTGTVTDDFWVSVNVSPRQLRDPHLPDVLASTLTDYGVPPRVVVLEITESVMIDASAVTDEVLRQMRELGVRIVVDDFGTGYSALGYLRRHPVTGVKIDRAFVRGLGVDAEDEEIVRAVTAMSSALGLTVVAEGVETPTQQGVLAELGVVMGQGMLWSAPIGPARFGERWSALRSVPALPPGSPVVPSRAAGTPATVLSGPPTPAAWRGQGQDGAGAS</sequence>
<keyword evidence="2" id="KW-1133">Transmembrane helix</keyword>
<dbReference type="PANTHER" id="PTHR44757">
    <property type="entry name" value="DIGUANYLATE CYCLASE DGCP"/>
    <property type="match status" value="1"/>
</dbReference>
<dbReference type="SMART" id="SM00052">
    <property type="entry name" value="EAL"/>
    <property type="match status" value="1"/>
</dbReference>
<dbReference type="Gene3D" id="3.20.20.450">
    <property type="entry name" value="EAL domain"/>
    <property type="match status" value="1"/>
</dbReference>
<organism evidence="5 6">
    <name type="scientific">Polymorphospora rubra</name>
    <dbReference type="NCBI Taxonomy" id="338584"/>
    <lineage>
        <taxon>Bacteria</taxon>
        <taxon>Bacillati</taxon>
        <taxon>Actinomycetota</taxon>
        <taxon>Actinomycetes</taxon>
        <taxon>Micromonosporales</taxon>
        <taxon>Micromonosporaceae</taxon>
        <taxon>Polymorphospora</taxon>
    </lineage>
</organism>
<evidence type="ECO:0000256" key="2">
    <source>
        <dbReference type="SAM" id="Phobius"/>
    </source>
</evidence>
<dbReference type="PROSITE" id="PS50887">
    <property type="entry name" value="GGDEF"/>
    <property type="match status" value="1"/>
</dbReference>
<feature type="transmembrane region" description="Helical" evidence="2">
    <location>
        <begin position="39"/>
        <end position="59"/>
    </location>
</feature>
<dbReference type="Pfam" id="PF00990">
    <property type="entry name" value="GGDEF"/>
    <property type="match status" value="1"/>
</dbReference>
<dbReference type="AlphaFoldDB" id="A0A810N2W5"/>
<feature type="transmembrane region" description="Helical" evidence="2">
    <location>
        <begin position="196"/>
        <end position="216"/>
    </location>
</feature>
<name>A0A810N2W5_9ACTN</name>
<keyword evidence="2" id="KW-0472">Membrane</keyword>
<dbReference type="PANTHER" id="PTHR44757:SF2">
    <property type="entry name" value="BIOFILM ARCHITECTURE MAINTENANCE PROTEIN MBAA"/>
    <property type="match status" value="1"/>
</dbReference>
<dbReference type="InterPro" id="IPR035919">
    <property type="entry name" value="EAL_sf"/>
</dbReference>
<feature type="domain" description="EAL" evidence="3">
    <location>
        <begin position="501"/>
        <end position="766"/>
    </location>
</feature>
<dbReference type="Pfam" id="PF00563">
    <property type="entry name" value="EAL"/>
    <property type="match status" value="1"/>
</dbReference>
<accession>A0A810N2W5</accession>
<dbReference type="PROSITE" id="PS50883">
    <property type="entry name" value="EAL"/>
    <property type="match status" value="1"/>
</dbReference>
<keyword evidence="2" id="KW-0812">Transmembrane</keyword>
<feature type="transmembrane region" description="Helical" evidence="2">
    <location>
        <begin position="163"/>
        <end position="187"/>
    </location>
</feature>
<keyword evidence="6" id="KW-1185">Reference proteome</keyword>
<dbReference type="CDD" id="cd01948">
    <property type="entry name" value="EAL"/>
    <property type="match status" value="1"/>
</dbReference>
<dbReference type="InterPro" id="IPR052155">
    <property type="entry name" value="Biofilm_reg_signaling"/>
</dbReference>
<feature type="domain" description="GGDEF" evidence="4">
    <location>
        <begin position="358"/>
        <end position="492"/>
    </location>
</feature>
<dbReference type="EMBL" id="AP023359">
    <property type="protein sequence ID" value="BCJ67687.1"/>
    <property type="molecule type" value="Genomic_DNA"/>
</dbReference>
<dbReference type="RefSeq" id="WP_212816991.1">
    <property type="nucleotide sequence ID" value="NZ_AP023359.1"/>
</dbReference>
<dbReference type="CDD" id="cd01949">
    <property type="entry name" value="GGDEF"/>
    <property type="match status" value="1"/>
</dbReference>
<evidence type="ECO:0008006" key="7">
    <source>
        <dbReference type="Google" id="ProtNLM"/>
    </source>
</evidence>
<feature type="transmembrane region" description="Helical" evidence="2">
    <location>
        <begin position="105"/>
        <end position="123"/>
    </location>
</feature>
<dbReference type="KEGG" id="pry:Prubr_47080"/>
<dbReference type="InterPro" id="IPR029787">
    <property type="entry name" value="Nucleotide_cyclase"/>
</dbReference>
<feature type="transmembrane region" description="Helical" evidence="2">
    <location>
        <begin position="267"/>
        <end position="284"/>
    </location>
</feature>
<dbReference type="InterPro" id="IPR001633">
    <property type="entry name" value="EAL_dom"/>
</dbReference>
<dbReference type="NCBIfam" id="TIGR00254">
    <property type="entry name" value="GGDEF"/>
    <property type="match status" value="1"/>
</dbReference>
<evidence type="ECO:0000256" key="1">
    <source>
        <dbReference type="SAM" id="MobiDB-lite"/>
    </source>
</evidence>
<dbReference type="SUPFAM" id="SSF141868">
    <property type="entry name" value="EAL domain-like"/>
    <property type="match status" value="1"/>
</dbReference>
<evidence type="ECO:0000313" key="6">
    <source>
        <dbReference type="Proteomes" id="UP000680866"/>
    </source>
</evidence>
<dbReference type="InterPro" id="IPR043128">
    <property type="entry name" value="Rev_trsase/Diguanyl_cyclase"/>
</dbReference>
<dbReference type="InterPro" id="IPR000160">
    <property type="entry name" value="GGDEF_dom"/>
</dbReference>
<feature type="transmembrane region" description="Helical" evidence="2">
    <location>
        <begin position="135"/>
        <end position="157"/>
    </location>
</feature>
<feature type="transmembrane region" description="Helical" evidence="2">
    <location>
        <begin position="12"/>
        <end position="33"/>
    </location>
</feature>
<feature type="transmembrane region" description="Helical" evidence="2">
    <location>
        <begin position="290"/>
        <end position="308"/>
    </location>
</feature>
<dbReference type="Proteomes" id="UP000680866">
    <property type="component" value="Chromosome"/>
</dbReference>
<dbReference type="SUPFAM" id="SSF55073">
    <property type="entry name" value="Nucleotide cyclase"/>
    <property type="match status" value="1"/>
</dbReference>